<keyword evidence="3" id="KW-1185">Reference proteome</keyword>
<evidence type="ECO:0000256" key="1">
    <source>
        <dbReference type="SAM" id="Phobius"/>
    </source>
</evidence>
<evidence type="ECO:0000313" key="2">
    <source>
        <dbReference type="EMBL" id="CAL2105161.1"/>
    </source>
</evidence>
<evidence type="ECO:0000313" key="3">
    <source>
        <dbReference type="Proteomes" id="UP001497602"/>
    </source>
</evidence>
<name>A0ABP1F6C5_9FLAO</name>
<keyword evidence="1" id="KW-0472">Membrane</keyword>
<proteinExistence type="predicted"/>
<comment type="caution">
    <text evidence="2">The sequence shown here is derived from an EMBL/GenBank/DDBJ whole genome shotgun (WGS) entry which is preliminary data.</text>
</comment>
<sequence length="70" mass="8600">MDNTEEICNKAMFTYVFYKASHNFMWGFFFSTVHVKVFLYFISENVQPLNYVSYYYSKDYLNSIFLHNYK</sequence>
<feature type="transmembrane region" description="Helical" evidence="1">
    <location>
        <begin position="24"/>
        <end position="42"/>
    </location>
</feature>
<keyword evidence="1" id="KW-0812">Transmembrane</keyword>
<dbReference type="Proteomes" id="UP001497602">
    <property type="component" value="Unassembled WGS sequence"/>
</dbReference>
<accession>A0ABP1F6C5</accession>
<reference evidence="2 3" key="1">
    <citation type="submission" date="2024-05" db="EMBL/GenBank/DDBJ databases">
        <authorList>
            <person name="Duchaud E."/>
        </authorList>
    </citation>
    <scope>NUCLEOTIDE SEQUENCE [LARGE SCALE GENOMIC DNA]</scope>
    <source>
        <strain evidence="2">Ena-SAMPLE-TAB-13-05-2024-13:56:06:370-140305</strain>
    </source>
</reference>
<dbReference type="EMBL" id="CAXJRC010000004">
    <property type="protein sequence ID" value="CAL2105161.1"/>
    <property type="molecule type" value="Genomic_DNA"/>
</dbReference>
<gene>
    <name evidence="2" type="ORF">T190115A13A_130036</name>
</gene>
<keyword evidence="1" id="KW-1133">Transmembrane helix</keyword>
<organism evidence="2 3">
    <name type="scientific">Tenacibaculum vairaonense</name>
    <dbReference type="NCBI Taxonomy" id="3137860"/>
    <lineage>
        <taxon>Bacteria</taxon>
        <taxon>Pseudomonadati</taxon>
        <taxon>Bacteroidota</taxon>
        <taxon>Flavobacteriia</taxon>
        <taxon>Flavobacteriales</taxon>
        <taxon>Flavobacteriaceae</taxon>
        <taxon>Tenacibaculum</taxon>
    </lineage>
</organism>
<protein>
    <submittedName>
        <fullName evidence="2">Uncharacterized protein</fullName>
    </submittedName>
</protein>